<sequence>MILYAEHWSFNPVVFILPPWQEIYKTDEERKQDWNEVMLTHTTILKTYQSYGYQIVEVPKVDVKSRVDFVLKFIRENNS</sequence>
<dbReference type="Proteomes" id="UP001257659">
    <property type="component" value="Unassembled WGS sequence"/>
</dbReference>
<evidence type="ECO:0000313" key="2">
    <source>
        <dbReference type="EMBL" id="MDR6300962.1"/>
    </source>
</evidence>
<gene>
    <name evidence="2" type="ORF">GGR31_001609</name>
</gene>
<dbReference type="Pfam" id="PF13521">
    <property type="entry name" value="AAA_28"/>
    <property type="match status" value="1"/>
</dbReference>
<accession>A0ABU1K8Y1</accession>
<keyword evidence="3" id="KW-1185">Reference proteome</keyword>
<organism evidence="2 3">
    <name type="scientific">Mesonia maritima</name>
    <dbReference type="NCBI Taxonomy" id="1793873"/>
    <lineage>
        <taxon>Bacteria</taxon>
        <taxon>Pseudomonadati</taxon>
        <taxon>Bacteroidota</taxon>
        <taxon>Flavobacteriia</taxon>
        <taxon>Flavobacteriales</taxon>
        <taxon>Flavobacteriaceae</taxon>
        <taxon>Mesonia</taxon>
    </lineage>
</organism>
<proteinExistence type="predicted"/>
<reference evidence="2 3" key="1">
    <citation type="submission" date="2023-07" db="EMBL/GenBank/DDBJ databases">
        <title>Genomic Encyclopedia of Type Strains, Phase IV (KMG-IV): sequencing the most valuable type-strain genomes for metagenomic binning, comparative biology and taxonomic classification.</title>
        <authorList>
            <person name="Goeker M."/>
        </authorList>
    </citation>
    <scope>NUCLEOTIDE SEQUENCE [LARGE SCALE GENOMIC DNA]</scope>
    <source>
        <strain evidence="2 3">DSM 102814</strain>
    </source>
</reference>
<dbReference type="Gene3D" id="3.40.50.300">
    <property type="entry name" value="P-loop containing nucleotide triphosphate hydrolases"/>
    <property type="match status" value="1"/>
</dbReference>
<evidence type="ECO:0000259" key="1">
    <source>
        <dbReference type="Pfam" id="PF13521"/>
    </source>
</evidence>
<name>A0ABU1K8Y1_9FLAO</name>
<comment type="caution">
    <text evidence="2">The sequence shown here is derived from an EMBL/GenBank/DDBJ whole genome shotgun (WGS) entry which is preliminary data.</text>
</comment>
<protein>
    <submittedName>
        <fullName evidence="2">ATPase</fullName>
    </submittedName>
</protein>
<dbReference type="InterPro" id="IPR027417">
    <property type="entry name" value="P-loop_NTPase"/>
</dbReference>
<feature type="domain" description="NadR/Ttd14 AAA" evidence="1">
    <location>
        <begin position="14"/>
        <end position="66"/>
    </location>
</feature>
<evidence type="ECO:0000313" key="3">
    <source>
        <dbReference type="Proteomes" id="UP001257659"/>
    </source>
</evidence>
<dbReference type="EMBL" id="JAVDQA010000004">
    <property type="protein sequence ID" value="MDR6300962.1"/>
    <property type="molecule type" value="Genomic_DNA"/>
</dbReference>
<dbReference type="InterPro" id="IPR038727">
    <property type="entry name" value="NadR/Ttd14_AAA_dom"/>
</dbReference>